<organism evidence="2 3">
    <name type="scientific">Didymella exigua CBS 183.55</name>
    <dbReference type="NCBI Taxonomy" id="1150837"/>
    <lineage>
        <taxon>Eukaryota</taxon>
        <taxon>Fungi</taxon>
        <taxon>Dikarya</taxon>
        <taxon>Ascomycota</taxon>
        <taxon>Pezizomycotina</taxon>
        <taxon>Dothideomycetes</taxon>
        <taxon>Pleosporomycetidae</taxon>
        <taxon>Pleosporales</taxon>
        <taxon>Pleosporineae</taxon>
        <taxon>Didymellaceae</taxon>
        <taxon>Didymella</taxon>
    </lineage>
</organism>
<dbReference type="AlphaFoldDB" id="A0A6A5RJI8"/>
<dbReference type="PANTHER" id="PTHR47357">
    <property type="entry name" value="COP1-INTERACTIVE PROTEIN 1"/>
    <property type="match status" value="1"/>
</dbReference>
<feature type="region of interest" description="Disordered" evidence="1">
    <location>
        <begin position="359"/>
        <end position="380"/>
    </location>
</feature>
<evidence type="ECO:0000256" key="1">
    <source>
        <dbReference type="SAM" id="MobiDB-lite"/>
    </source>
</evidence>
<dbReference type="GO" id="GO:0005200">
    <property type="term" value="F:structural constituent of cytoskeleton"/>
    <property type="evidence" value="ECO:0007669"/>
    <property type="project" value="TreeGrafter"/>
</dbReference>
<protein>
    <submittedName>
        <fullName evidence="2">Uncharacterized protein</fullName>
    </submittedName>
</protein>
<proteinExistence type="predicted"/>
<evidence type="ECO:0000313" key="3">
    <source>
        <dbReference type="Proteomes" id="UP000800082"/>
    </source>
</evidence>
<dbReference type="Gene3D" id="1.10.287.1490">
    <property type="match status" value="1"/>
</dbReference>
<dbReference type="GeneID" id="54353069"/>
<dbReference type="EMBL" id="ML978970">
    <property type="protein sequence ID" value="KAF1927982.1"/>
    <property type="molecule type" value="Genomic_DNA"/>
</dbReference>
<dbReference type="Proteomes" id="UP000800082">
    <property type="component" value="Unassembled WGS sequence"/>
</dbReference>
<dbReference type="GO" id="GO:0005856">
    <property type="term" value="C:cytoskeleton"/>
    <property type="evidence" value="ECO:0007669"/>
    <property type="project" value="TreeGrafter"/>
</dbReference>
<dbReference type="SUPFAM" id="SSF57997">
    <property type="entry name" value="Tropomyosin"/>
    <property type="match status" value="1"/>
</dbReference>
<dbReference type="PANTHER" id="PTHR47357:SF1">
    <property type="entry name" value="SPINDLE POLE BODY COMPONENT 110"/>
    <property type="match status" value="1"/>
</dbReference>
<dbReference type="OrthoDB" id="3795592at2759"/>
<name>A0A6A5RJI8_9PLEO</name>
<accession>A0A6A5RJI8</accession>
<sequence length="444" mass="49730">MQPKETLQSVRDWAIASFPDDFAKLENLLRSFNCRFFPFYARDDTAEFSLGVQGLRVGTSNSDGTPIYAWNGPESICVGHEFETRKFELHTDIANPKIDFTEPFSFVAPAEDEVSLARFETLVRYIHLMRPSAYMIRRTSFFKEHFPNACRDVAEHLARRASETPTRSPRVPRTPRIFRSASAQITPQRPIMPTSPGLASGVLLRNLEQAFGSYRASVFGQVGTAQATSRRETAELSAKICDLELELVTAANRTKDIGTQSTALNTRIQELETVLLNVEKEKTDLGTRSAELSTKISGLEAKLATADKDNEGLEKETTELKAKICDLESGLQGVNKAKKKTEQAVAELKTKLRELGAKLKGAEKDKKSTEKEASEHKTRIRDLEARLQDAKKEVKSVEKRATDLAEKIAEAEAQKSEAERKAETWKSRYEELKKDVLGAVMKPE</sequence>
<evidence type="ECO:0000313" key="2">
    <source>
        <dbReference type="EMBL" id="KAF1927982.1"/>
    </source>
</evidence>
<reference evidence="2" key="1">
    <citation type="journal article" date="2020" name="Stud. Mycol.">
        <title>101 Dothideomycetes genomes: a test case for predicting lifestyles and emergence of pathogens.</title>
        <authorList>
            <person name="Haridas S."/>
            <person name="Albert R."/>
            <person name="Binder M."/>
            <person name="Bloem J."/>
            <person name="Labutti K."/>
            <person name="Salamov A."/>
            <person name="Andreopoulos B."/>
            <person name="Baker S."/>
            <person name="Barry K."/>
            <person name="Bills G."/>
            <person name="Bluhm B."/>
            <person name="Cannon C."/>
            <person name="Castanera R."/>
            <person name="Culley D."/>
            <person name="Daum C."/>
            <person name="Ezra D."/>
            <person name="Gonzalez J."/>
            <person name="Henrissat B."/>
            <person name="Kuo A."/>
            <person name="Liang C."/>
            <person name="Lipzen A."/>
            <person name="Lutzoni F."/>
            <person name="Magnuson J."/>
            <person name="Mondo S."/>
            <person name="Nolan M."/>
            <person name="Ohm R."/>
            <person name="Pangilinan J."/>
            <person name="Park H.-J."/>
            <person name="Ramirez L."/>
            <person name="Alfaro M."/>
            <person name="Sun H."/>
            <person name="Tritt A."/>
            <person name="Yoshinaga Y."/>
            <person name="Zwiers L.-H."/>
            <person name="Turgeon B."/>
            <person name="Goodwin S."/>
            <person name="Spatafora J."/>
            <person name="Crous P."/>
            <person name="Grigoriev I."/>
        </authorList>
    </citation>
    <scope>NUCLEOTIDE SEQUENCE</scope>
    <source>
        <strain evidence="2">CBS 183.55</strain>
    </source>
</reference>
<dbReference type="RefSeq" id="XP_033448234.1">
    <property type="nucleotide sequence ID" value="XM_033595402.1"/>
</dbReference>
<keyword evidence="3" id="KW-1185">Reference proteome</keyword>
<gene>
    <name evidence="2" type="ORF">M421DRAFT_5645</name>
</gene>